<protein>
    <submittedName>
        <fullName evidence="2">Uncharacterized protein</fullName>
    </submittedName>
</protein>
<dbReference type="RefSeq" id="XP_013251047.1">
    <property type="nucleotide sequence ID" value="XM_013395593.1"/>
</dbReference>
<keyword evidence="3" id="KW-1185">Reference proteome</keyword>
<dbReference type="EMBL" id="HG670909">
    <property type="protein sequence ID" value="CDI78744.1"/>
    <property type="molecule type" value="Genomic_DNA"/>
</dbReference>
<dbReference type="VEuPathDB" id="ToxoDB:EAH_00008360"/>
<organism evidence="2 3">
    <name type="scientific">Eimeria acervulina</name>
    <name type="common">Coccidian parasite</name>
    <dbReference type="NCBI Taxonomy" id="5801"/>
    <lineage>
        <taxon>Eukaryota</taxon>
        <taxon>Sar</taxon>
        <taxon>Alveolata</taxon>
        <taxon>Apicomplexa</taxon>
        <taxon>Conoidasida</taxon>
        <taxon>Coccidia</taxon>
        <taxon>Eucoccidiorida</taxon>
        <taxon>Eimeriorina</taxon>
        <taxon>Eimeriidae</taxon>
        <taxon>Eimeria</taxon>
    </lineage>
</organism>
<feature type="compositionally biased region" description="Low complexity" evidence="1">
    <location>
        <begin position="10"/>
        <end position="36"/>
    </location>
</feature>
<evidence type="ECO:0000313" key="3">
    <source>
        <dbReference type="Proteomes" id="UP000018050"/>
    </source>
</evidence>
<feature type="region of interest" description="Disordered" evidence="1">
    <location>
        <begin position="83"/>
        <end position="105"/>
    </location>
</feature>
<accession>U6GJH6</accession>
<evidence type="ECO:0000313" key="2">
    <source>
        <dbReference type="EMBL" id="CDI78744.1"/>
    </source>
</evidence>
<dbReference type="Proteomes" id="UP000018050">
    <property type="component" value="Unassembled WGS sequence"/>
</dbReference>
<proteinExistence type="predicted"/>
<dbReference type="GeneID" id="25268906"/>
<feature type="compositionally biased region" description="Basic and acidic residues" evidence="1">
    <location>
        <begin position="93"/>
        <end position="105"/>
    </location>
</feature>
<dbReference type="OMA" id="NCMLEDE"/>
<feature type="region of interest" description="Disordered" evidence="1">
    <location>
        <begin position="1"/>
        <end position="42"/>
    </location>
</feature>
<reference evidence="2" key="2">
    <citation type="submission" date="2013-10" db="EMBL/GenBank/DDBJ databases">
        <authorList>
            <person name="Aslett M."/>
        </authorList>
    </citation>
    <scope>NUCLEOTIDE SEQUENCE</scope>
    <source>
        <strain evidence="2">Houghton</strain>
    </source>
</reference>
<sequence>MANLRQRLSEQQPQQQQPQQQQEQQHPQQQPQQQHKQQQKDIACSLNSEDVPLYIAVSGGDASVSLLHLAAESVEKRLSRRLLQQQKGGGLTRPRDGAEGEKVGAGRNERGFNACIALHVDIQRLLRPPAAVVTARVAGESCCCASGVQTSAAAGAAAAAAEDSGVVLQGLAPHEGDSLAFQVQKAATDVGPHVQCVLLHPLGFSFSYVLAKQQEGREAAAAATAAAAPVEVYRHPDGRPWGREELERMQQQEERMRRLLAETFAVDKTAAERLTRALVAKVLRGYFERMQQDLRCTYTPYLCTGDTASAAALSVLERLSYGEGRCLGLETSAIDGR</sequence>
<name>U6GJH6_EIMAC</name>
<reference evidence="2" key="1">
    <citation type="submission" date="2013-10" db="EMBL/GenBank/DDBJ databases">
        <title>Genomic analysis of the causative agents of coccidiosis in chickens.</title>
        <authorList>
            <person name="Reid A.J."/>
            <person name="Blake D."/>
            <person name="Billington K."/>
            <person name="Browne H."/>
            <person name="Dunn M."/>
            <person name="Hung S."/>
            <person name="Kawahara F."/>
            <person name="Miranda-Saavedra D."/>
            <person name="Mourier T."/>
            <person name="Nagra H."/>
            <person name="Otto T.D."/>
            <person name="Rawlings N."/>
            <person name="Sanchez A."/>
            <person name="Sanders M."/>
            <person name="Subramaniam C."/>
            <person name="Tay Y."/>
            <person name="Dear P."/>
            <person name="Doerig C."/>
            <person name="Gruber A."/>
            <person name="Parkinson J."/>
            <person name="Shirley M."/>
            <person name="Wan K.L."/>
            <person name="Berriman M."/>
            <person name="Tomley F."/>
            <person name="Pain A."/>
        </authorList>
    </citation>
    <scope>NUCLEOTIDE SEQUENCE</scope>
    <source>
        <strain evidence="2">Houghton</strain>
    </source>
</reference>
<evidence type="ECO:0000256" key="1">
    <source>
        <dbReference type="SAM" id="MobiDB-lite"/>
    </source>
</evidence>
<dbReference type="OrthoDB" id="333781at2759"/>
<dbReference type="AlphaFoldDB" id="U6GJH6"/>
<gene>
    <name evidence="2" type="ORF">EAH_00008360</name>
</gene>